<dbReference type="OrthoDB" id="597510at2"/>
<proteinExistence type="inferred from homology"/>
<dbReference type="Proteomes" id="UP000221024">
    <property type="component" value="Unassembled WGS sequence"/>
</dbReference>
<protein>
    <submittedName>
        <fullName evidence="3">Retinol dehydrogenase</fullName>
    </submittedName>
</protein>
<dbReference type="PANTHER" id="PTHR43157:SF31">
    <property type="entry name" value="PHOSPHATIDYLINOSITOL-GLYCAN BIOSYNTHESIS CLASS F PROTEIN"/>
    <property type="match status" value="1"/>
</dbReference>
<dbReference type="EMBL" id="PDEP01000002">
    <property type="protein sequence ID" value="PEN08712.1"/>
    <property type="molecule type" value="Genomic_DNA"/>
</dbReference>
<comment type="similarity">
    <text evidence="2">Belongs to the short-chain dehydrogenases/reductases (SDR) family.</text>
</comment>
<comment type="caution">
    <text evidence="3">The sequence shown here is derived from an EMBL/GenBank/DDBJ whole genome shotgun (WGS) entry which is preliminary data.</text>
</comment>
<evidence type="ECO:0000313" key="4">
    <source>
        <dbReference type="Proteomes" id="UP000221024"/>
    </source>
</evidence>
<evidence type="ECO:0000313" key="3">
    <source>
        <dbReference type="EMBL" id="PEN08712.1"/>
    </source>
</evidence>
<keyword evidence="1" id="KW-0560">Oxidoreductase</keyword>
<sequence>MDTPVALVTGASSGIGKATARGLLQRGYHVILWCRTTASAHDTAATLRRDEHSAALDTVAADLTDFTAVRRAAKDLKAQYNQIDVLINNAGVLKKERATNEEGVEETFAVNYLAPFLLSHLLLDPLLRAANATGEARIVNVGSDAHRGAVNFSADAMSDGDAGLTAYMQSKLALVLFTNELARRLKPTGVTVNCVHPGVVATNIWRGPGLLSWLVRRIQWFLNSPETGAEGPLYLATSSEIEGVTGAYFDGTDRTTPSIAAFDEKAAAELWDRSMELVDLDPNDVSYNHDRI</sequence>
<evidence type="ECO:0000256" key="1">
    <source>
        <dbReference type="ARBA" id="ARBA00023002"/>
    </source>
</evidence>
<dbReference type="RefSeq" id="WP_098061106.1">
    <property type="nucleotide sequence ID" value="NZ_PDEP01000002.1"/>
</dbReference>
<dbReference type="SUPFAM" id="SSF51735">
    <property type="entry name" value="NAD(P)-binding Rossmann-fold domains"/>
    <property type="match status" value="1"/>
</dbReference>
<reference evidence="3 4" key="1">
    <citation type="submission" date="2017-10" db="EMBL/GenBank/DDBJ databases">
        <title>Draft genome of Longimonas halophila.</title>
        <authorList>
            <person name="Goh K.M."/>
            <person name="Shamsir M.S."/>
            <person name="Lim S.W."/>
        </authorList>
    </citation>
    <scope>NUCLEOTIDE SEQUENCE [LARGE SCALE GENOMIC DNA]</scope>
    <source>
        <strain evidence="3 4">KCTC 42399</strain>
    </source>
</reference>
<evidence type="ECO:0000256" key="2">
    <source>
        <dbReference type="RuleBase" id="RU000363"/>
    </source>
</evidence>
<dbReference type="PANTHER" id="PTHR43157">
    <property type="entry name" value="PHOSPHATIDYLINOSITOL-GLYCAN BIOSYNTHESIS CLASS F PROTEIN-RELATED"/>
    <property type="match status" value="1"/>
</dbReference>
<accession>A0A2H3P353</accession>
<dbReference type="CDD" id="cd05327">
    <property type="entry name" value="retinol-DH_like_SDR_c_like"/>
    <property type="match status" value="1"/>
</dbReference>
<dbReference type="Pfam" id="PF00106">
    <property type="entry name" value="adh_short"/>
    <property type="match status" value="1"/>
</dbReference>
<dbReference type="AlphaFoldDB" id="A0A2H3P353"/>
<dbReference type="GO" id="GO:0016491">
    <property type="term" value="F:oxidoreductase activity"/>
    <property type="evidence" value="ECO:0007669"/>
    <property type="project" value="UniProtKB-KW"/>
</dbReference>
<dbReference type="PRINTS" id="PR00081">
    <property type="entry name" value="GDHRDH"/>
</dbReference>
<dbReference type="InterPro" id="IPR002347">
    <property type="entry name" value="SDR_fam"/>
</dbReference>
<dbReference type="InterPro" id="IPR036291">
    <property type="entry name" value="NAD(P)-bd_dom_sf"/>
</dbReference>
<dbReference type="PRINTS" id="PR00080">
    <property type="entry name" value="SDRFAMILY"/>
</dbReference>
<gene>
    <name evidence="3" type="ORF">CRI93_02840</name>
</gene>
<name>A0A2H3P353_9BACT</name>
<organism evidence="3 4">
    <name type="scientific">Longimonas halophila</name>
    <dbReference type="NCBI Taxonomy" id="1469170"/>
    <lineage>
        <taxon>Bacteria</taxon>
        <taxon>Pseudomonadati</taxon>
        <taxon>Rhodothermota</taxon>
        <taxon>Rhodothermia</taxon>
        <taxon>Rhodothermales</taxon>
        <taxon>Salisaetaceae</taxon>
        <taxon>Longimonas</taxon>
    </lineage>
</organism>
<keyword evidence="4" id="KW-1185">Reference proteome</keyword>
<dbReference type="Gene3D" id="3.40.50.720">
    <property type="entry name" value="NAD(P)-binding Rossmann-like Domain"/>
    <property type="match status" value="1"/>
</dbReference>